<dbReference type="Proteomes" id="UP000504607">
    <property type="component" value="Unplaced"/>
</dbReference>
<dbReference type="GO" id="GO:0005739">
    <property type="term" value="C:mitochondrion"/>
    <property type="evidence" value="ECO:0007669"/>
    <property type="project" value="TreeGrafter"/>
</dbReference>
<sequence>MDAAGLSMVHIEMPPYSYPASLVIGAISGREPCILDCGEAGTDGWSSIETSTDSGENVMMNVSEEELYNIPTVEYVHRRGFINRQLTVYHVALHACADLKSKEVLSLSSLEAGDLSSFIAILIMQCTVCYFHCSDVDSGVKIFEEYTSSRPPIAELYVTLVEVATVGYTPQGMQLAQDTLEKMNGRGFFLNPKMGSDLLLVAAGEKTGEYTTANYILDLLQSRNINPSLPAVETYHEGLKQREIPADDPRLLMVSRTLDNLRLRFGGRRNA</sequence>
<organism evidence="1 2">
    <name type="scientific">Elaeis guineensis var. tenera</name>
    <name type="common">Oil palm</name>
    <dbReference type="NCBI Taxonomy" id="51953"/>
    <lineage>
        <taxon>Eukaryota</taxon>
        <taxon>Viridiplantae</taxon>
        <taxon>Streptophyta</taxon>
        <taxon>Embryophyta</taxon>
        <taxon>Tracheophyta</taxon>
        <taxon>Spermatophyta</taxon>
        <taxon>Magnoliopsida</taxon>
        <taxon>Liliopsida</taxon>
        <taxon>Arecaceae</taxon>
        <taxon>Arecoideae</taxon>
        <taxon>Cocoseae</taxon>
        <taxon>Elaeidinae</taxon>
        <taxon>Elaeis</taxon>
    </lineage>
</organism>
<keyword evidence="1" id="KW-1185">Reference proteome</keyword>
<evidence type="ECO:0000313" key="1">
    <source>
        <dbReference type="Proteomes" id="UP000504607"/>
    </source>
</evidence>
<dbReference type="PANTHER" id="PTHR47801:SF1">
    <property type="entry name" value="OS05G0145600 PROTEIN"/>
    <property type="match status" value="1"/>
</dbReference>
<reference evidence="2" key="1">
    <citation type="submission" date="2025-08" db="UniProtKB">
        <authorList>
            <consortium name="RefSeq"/>
        </authorList>
    </citation>
    <scope>IDENTIFICATION</scope>
</reference>
<proteinExistence type="predicted"/>
<name>A0A6I9SEV2_ELAGV</name>
<dbReference type="AlphaFoldDB" id="A0A6I9SEV2"/>
<dbReference type="PANTHER" id="PTHR47801">
    <property type="entry name" value="OS05G0145600 PROTEIN"/>
    <property type="match status" value="1"/>
</dbReference>
<protein>
    <submittedName>
        <fullName evidence="2">Pentatricopeptide repeat-containing protein At4g35850, mitochondrial-like</fullName>
    </submittedName>
</protein>
<dbReference type="RefSeq" id="XP_010941837.1">
    <property type="nucleotide sequence ID" value="XM_010943535.1"/>
</dbReference>
<dbReference type="InParanoid" id="A0A6I9SEV2"/>
<dbReference type="OrthoDB" id="185373at2759"/>
<evidence type="ECO:0000313" key="2">
    <source>
        <dbReference type="RefSeq" id="XP_010941837.1"/>
    </source>
</evidence>
<gene>
    <name evidence="2" type="primary">LOC105059993</name>
</gene>
<accession>A0A6I9SEV2</accession>